<evidence type="ECO:0000259" key="1">
    <source>
        <dbReference type="Pfam" id="PF14742"/>
    </source>
</evidence>
<proteinExistence type="predicted"/>
<name>A0A8J3QSF4_9ACTN</name>
<evidence type="ECO:0000313" key="4">
    <source>
        <dbReference type="Proteomes" id="UP000642748"/>
    </source>
</evidence>
<gene>
    <name evidence="3" type="ORF">Raf01_41800</name>
</gene>
<evidence type="ECO:0000259" key="2">
    <source>
        <dbReference type="Pfam" id="PF22422"/>
    </source>
</evidence>
<protein>
    <submittedName>
        <fullName evidence="3">Amylo-alpha-1,6-glucosidase</fullName>
    </submittedName>
</protein>
<dbReference type="InterPro" id="IPR032856">
    <property type="entry name" value="GDE_N_bis"/>
</dbReference>
<dbReference type="Pfam" id="PF22422">
    <property type="entry name" value="MGH1-like_GH"/>
    <property type="match status" value="1"/>
</dbReference>
<comment type="caution">
    <text evidence="3">The sequence shown here is derived from an EMBL/GenBank/DDBJ whole genome shotgun (WGS) entry which is preliminary data.</text>
</comment>
<organism evidence="3 4">
    <name type="scientific">Rugosimonospora africana</name>
    <dbReference type="NCBI Taxonomy" id="556532"/>
    <lineage>
        <taxon>Bacteria</taxon>
        <taxon>Bacillati</taxon>
        <taxon>Actinomycetota</taxon>
        <taxon>Actinomycetes</taxon>
        <taxon>Micromonosporales</taxon>
        <taxon>Micromonosporaceae</taxon>
        <taxon>Rugosimonospora</taxon>
    </lineage>
</organism>
<feature type="domain" description="Putative glycogen debranching enzyme N-terminal" evidence="1">
    <location>
        <begin position="10"/>
        <end position="191"/>
    </location>
</feature>
<dbReference type="EMBL" id="BONZ01000039">
    <property type="protein sequence ID" value="GIH16008.1"/>
    <property type="molecule type" value="Genomic_DNA"/>
</dbReference>
<dbReference type="Pfam" id="PF14742">
    <property type="entry name" value="GDE_N_bis"/>
    <property type="match status" value="1"/>
</dbReference>
<dbReference type="Gene3D" id="1.50.10.10">
    <property type="match status" value="1"/>
</dbReference>
<keyword evidence="4" id="KW-1185">Reference proteome</keyword>
<dbReference type="Proteomes" id="UP000642748">
    <property type="component" value="Unassembled WGS sequence"/>
</dbReference>
<dbReference type="GO" id="GO:0005975">
    <property type="term" value="P:carbohydrate metabolic process"/>
    <property type="evidence" value="ECO:0007669"/>
    <property type="project" value="InterPro"/>
</dbReference>
<evidence type="ECO:0000313" key="3">
    <source>
        <dbReference type="EMBL" id="GIH16008.1"/>
    </source>
</evidence>
<dbReference type="InterPro" id="IPR054491">
    <property type="entry name" value="MGH1-like_GH"/>
</dbReference>
<dbReference type="SUPFAM" id="SSF48208">
    <property type="entry name" value="Six-hairpin glycosidases"/>
    <property type="match status" value="1"/>
</dbReference>
<dbReference type="InterPro" id="IPR012341">
    <property type="entry name" value="6hp_glycosidase-like_sf"/>
</dbReference>
<dbReference type="InterPro" id="IPR008928">
    <property type="entry name" value="6-hairpin_glycosidase_sf"/>
</dbReference>
<feature type="domain" description="Mannosylglycerate hydrolase MGH1-like glycoside hydrolase" evidence="2">
    <location>
        <begin position="423"/>
        <end position="589"/>
    </location>
</feature>
<dbReference type="AlphaFoldDB" id="A0A8J3QSF4"/>
<sequence>MKPPLVNVLNGTTFVVSDTGGDIDAAGPHPVGLFAIDTRFLSKWILSINGERLTALSTDDLRYFETRFFLVPGTGTVYVDAKLSVIRQRAVANGFREKITIFNHGARSVDLSIRVDAAADFADSFEIKDLLPKKGSHYQCVAEDTLVFGYRREAFRRETAISASMPAELDEHGLTFTVRLEPRQDWSTELRVEPLVVLSEGKVSLATLPDIYGGGSGPESYESLDSWFHEAPHVRCEYAPLTTTYRRSLIDLAALRFPSAALDGGSLPAAGLPWFMAIFGRDSIFTSLQALPFLPQLAVSTLHELGLRQGTRTDDFREEDPGRIIHELRMGEMAAFEERPQSPYYGSADATPLFVVLLDEYERWTGDAQLVRDFEFEARAALNWIDQYADLMGLGYLAYRRRNESSGLENQCWKDSWDSISYRDGHLPGFPRATCELQGYAYDAKMRGARLARLFWNDALYADLLERQAGELKERFNRDFWIESEGYYALALDADGTKVDALSSNIGHLLWSGIVDDCRAGEVVRHLMDPQLYSGWGVRTLSLRDERYNPIGYHVGTVWPFDNSIIAWGMRRYGFRHEAAVLAEGMFEAASFFGGRLPEAFAGYDRNLTKFPVEYPTACIPQAWSAGAPLLFMRTMLGLEPSGDHLVVDPFLPETIGQIELLDIPGRWGHIDAFGRGRHPVECAPENVPLSERLSAIVDQTPATAAAETPNLRHP</sequence>
<accession>A0A8J3QSF4</accession>
<reference evidence="3" key="1">
    <citation type="submission" date="2021-01" db="EMBL/GenBank/DDBJ databases">
        <title>Whole genome shotgun sequence of Rugosimonospora africana NBRC 104875.</title>
        <authorList>
            <person name="Komaki H."/>
            <person name="Tamura T."/>
        </authorList>
    </citation>
    <scope>NUCLEOTIDE SEQUENCE</scope>
    <source>
        <strain evidence="3">NBRC 104875</strain>
    </source>
</reference>